<sequence>MNKIKVALISPSQNAYSETFIQSHKRYLDGDIFYYYGGKLPLYLEGSQSIVPTAIRIINKLAGWIRKDTSFESAANLEYSLKKKNIQVVFAEYGPTGMAVLRICQKLKLPLIVHFHGHDASVLKTIENNKSYIPIFNYAQQIIAVSQAMKNKLIDLGCPKEKIIVTPCAPDDSFFEISSTLSEETFVGVGRFVDKKAPYYTILAFKKVLNKHPNAQLILAGDGPLRNVCKNLIQHWGIQQNVQLPGVIKPTDFKELLSNCRAFVQHSITAENGDMEGTPVAVLEASAAGVPVVSTFHAGIPDVIIHQQTGLLSDEHDVETMARHMDQLLSDSVFSKKMGTKGKEHVANHYSMDRHIGLLNKLIQQSLQK</sequence>
<reference evidence="6 7" key="1">
    <citation type="submission" date="2022-10" db="EMBL/GenBank/DDBJ databases">
        <title>Comparative genomics and taxonomic characterization of three novel marine species of genus Reichenbachiella exhibiting antioxidant and polysaccharide degradation activities.</title>
        <authorList>
            <person name="Muhammad N."/>
            <person name="Lee Y.-J."/>
            <person name="Ko J."/>
            <person name="Kim S.-G."/>
        </authorList>
    </citation>
    <scope>NUCLEOTIDE SEQUENCE [LARGE SCALE GENOMIC DNA]</scope>
    <source>
        <strain evidence="6 7">ABR2-5</strain>
    </source>
</reference>
<feature type="domain" description="Glycosyltransferase subfamily 4-like N-terminal" evidence="5">
    <location>
        <begin position="71"/>
        <end position="171"/>
    </location>
</feature>
<keyword evidence="3 6" id="KW-0808">Transferase</keyword>
<dbReference type="EMBL" id="JAOYOD010000001">
    <property type="protein sequence ID" value="MCV9388811.1"/>
    <property type="molecule type" value="Genomic_DNA"/>
</dbReference>
<accession>A0ABT3CYP3</accession>
<evidence type="ECO:0000256" key="3">
    <source>
        <dbReference type="ARBA" id="ARBA00022679"/>
    </source>
</evidence>
<dbReference type="Pfam" id="PF00534">
    <property type="entry name" value="Glycos_transf_1"/>
    <property type="match status" value="1"/>
</dbReference>
<dbReference type="InterPro" id="IPR028098">
    <property type="entry name" value="Glyco_trans_4-like_N"/>
</dbReference>
<dbReference type="Gene3D" id="3.40.50.2000">
    <property type="entry name" value="Glycogen Phosphorylase B"/>
    <property type="match status" value="2"/>
</dbReference>
<dbReference type="PANTHER" id="PTHR12526:SF640">
    <property type="entry name" value="COLANIC ACID BIOSYNTHESIS GLYCOSYLTRANSFERASE WCAL-RELATED"/>
    <property type="match status" value="1"/>
</dbReference>
<keyword evidence="7" id="KW-1185">Reference proteome</keyword>
<evidence type="ECO:0000256" key="1">
    <source>
        <dbReference type="ARBA" id="ARBA00009481"/>
    </source>
</evidence>
<dbReference type="EC" id="2.4.-.-" evidence="6"/>
<dbReference type="Pfam" id="PF13439">
    <property type="entry name" value="Glyco_transf_4"/>
    <property type="match status" value="1"/>
</dbReference>
<comment type="similarity">
    <text evidence="1">Belongs to the glycosyltransferase group 1 family. Glycosyltransferase 4 subfamily.</text>
</comment>
<feature type="domain" description="Glycosyl transferase family 1" evidence="4">
    <location>
        <begin position="179"/>
        <end position="344"/>
    </location>
</feature>
<evidence type="ECO:0000313" key="7">
    <source>
        <dbReference type="Proteomes" id="UP001300692"/>
    </source>
</evidence>
<dbReference type="SUPFAM" id="SSF53756">
    <property type="entry name" value="UDP-Glycosyltransferase/glycogen phosphorylase"/>
    <property type="match status" value="1"/>
</dbReference>
<keyword evidence="2 6" id="KW-0328">Glycosyltransferase</keyword>
<dbReference type="InterPro" id="IPR001296">
    <property type="entry name" value="Glyco_trans_1"/>
</dbReference>
<evidence type="ECO:0000256" key="2">
    <source>
        <dbReference type="ARBA" id="ARBA00022676"/>
    </source>
</evidence>
<evidence type="ECO:0000313" key="6">
    <source>
        <dbReference type="EMBL" id="MCV9388811.1"/>
    </source>
</evidence>
<organism evidence="6 7">
    <name type="scientific">Reichenbachiella ulvae</name>
    <dbReference type="NCBI Taxonomy" id="2980104"/>
    <lineage>
        <taxon>Bacteria</taxon>
        <taxon>Pseudomonadati</taxon>
        <taxon>Bacteroidota</taxon>
        <taxon>Cytophagia</taxon>
        <taxon>Cytophagales</taxon>
        <taxon>Reichenbachiellaceae</taxon>
        <taxon>Reichenbachiella</taxon>
    </lineage>
</organism>
<dbReference type="PANTHER" id="PTHR12526">
    <property type="entry name" value="GLYCOSYLTRANSFERASE"/>
    <property type="match status" value="1"/>
</dbReference>
<dbReference type="Proteomes" id="UP001300692">
    <property type="component" value="Unassembled WGS sequence"/>
</dbReference>
<evidence type="ECO:0000259" key="4">
    <source>
        <dbReference type="Pfam" id="PF00534"/>
    </source>
</evidence>
<dbReference type="RefSeq" id="WP_264139703.1">
    <property type="nucleotide sequence ID" value="NZ_JAOYOD010000001.1"/>
</dbReference>
<evidence type="ECO:0000259" key="5">
    <source>
        <dbReference type="Pfam" id="PF13439"/>
    </source>
</evidence>
<gene>
    <name evidence="6" type="ORF">N7U62_19185</name>
</gene>
<comment type="caution">
    <text evidence="6">The sequence shown here is derived from an EMBL/GenBank/DDBJ whole genome shotgun (WGS) entry which is preliminary data.</text>
</comment>
<proteinExistence type="inferred from homology"/>
<dbReference type="GO" id="GO:0016757">
    <property type="term" value="F:glycosyltransferase activity"/>
    <property type="evidence" value="ECO:0007669"/>
    <property type="project" value="UniProtKB-KW"/>
</dbReference>
<protein>
    <submittedName>
        <fullName evidence="6">Glycosyltransferase</fullName>
        <ecNumber evidence="6">2.4.-.-</ecNumber>
    </submittedName>
</protein>
<name>A0ABT3CYP3_9BACT</name>